<reference evidence="2" key="1">
    <citation type="submission" date="2020-10" db="EMBL/GenBank/DDBJ databases">
        <authorList>
            <person name="Gilroy R."/>
        </authorList>
    </citation>
    <scope>NUCLEOTIDE SEQUENCE</scope>
    <source>
        <strain evidence="2">F1-3629</strain>
    </source>
</reference>
<evidence type="ECO:0000313" key="3">
    <source>
        <dbReference type="Proteomes" id="UP000771749"/>
    </source>
</evidence>
<protein>
    <submittedName>
        <fullName evidence="2">Uncharacterized protein</fullName>
    </submittedName>
</protein>
<dbReference type="AlphaFoldDB" id="A0A940DLD7"/>
<feature type="region of interest" description="Disordered" evidence="1">
    <location>
        <begin position="43"/>
        <end position="78"/>
    </location>
</feature>
<name>A0A940DLD7_9BACT</name>
<dbReference type="EMBL" id="JADIMJ010000020">
    <property type="protein sequence ID" value="MBO8453328.1"/>
    <property type="molecule type" value="Genomic_DNA"/>
</dbReference>
<feature type="compositionally biased region" description="Low complexity" evidence="1">
    <location>
        <begin position="56"/>
        <end position="66"/>
    </location>
</feature>
<dbReference type="Proteomes" id="UP000771749">
    <property type="component" value="Unassembled WGS sequence"/>
</dbReference>
<proteinExistence type="predicted"/>
<reference evidence="2" key="2">
    <citation type="journal article" date="2021" name="PeerJ">
        <title>Extensive microbial diversity within the chicken gut microbiome revealed by metagenomics and culture.</title>
        <authorList>
            <person name="Gilroy R."/>
            <person name="Ravi A."/>
            <person name="Getino M."/>
            <person name="Pursley I."/>
            <person name="Horton D.L."/>
            <person name="Alikhan N.F."/>
            <person name="Baker D."/>
            <person name="Gharbi K."/>
            <person name="Hall N."/>
            <person name="Watson M."/>
            <person name="Adriaenssens E.M."/>
            <person name="Foster-Nyarko E."/>
            <person name="Jarju S."/>
            <person name="Secka A."/>
            <person name="Antonio M."/>
            <person name="Oren A."/>
            <person name="Chaudhuri R.R."/>
            <person name="La Ragione R."/>
            <person name="Hildebrand F."/>
            <person name="Pallen M.J."/>
        </authorList>
    </citation>
    <scope>NUCLEOTIDE SEQUENCE</scope>
    <source>
        <strain evidence="2">F1-3629</strain>
    </source>
</reference>
<evidence type="ECO:0000256" key="1">
    <source>
        <dbReference type="SAM" id="MobiDB-lite"/>
    </source>
</evidence>
<accession>A0A940DLD7</accession>
<sequence>MDLGTILTLLVILFAIVGPVIEKKLKQAGKIDQARQFREIMDTVTGSREDDEQETAASPSAGAAPAVRPDTVGNVDANHPVLQDIPQELLEGGYRSVKDIIADRKKRSAGTKPAAGPVKKLEIDPKKLVIYSEIMKPKF</sequence>
<comment type="caution">
    <text evidence="2">The sequence shown here is derived from an EMBL/GenBank/DDBJ whole genome shotgun (WGS) entry which is preliminary data.</text>
</comment>
<gene>
    <name evidence="2" type="ORF">IAC07_01225</name>
</gene>
<evidence type="ECO:0000313" key="2">
    <source>
        <dbReference type="EMBL" id="MBO8453328.1"/>
    </source>
</evidence>
<organism evidence="2 3">
    <name type="scientific">Candidatus Cryptobacteroides gallistercoris</name>
    <dbReference type="NCBI Taxonomy" id="2840765"/>
    <lineage>
        <taxon>Bacteria</taxon>
        <taxon>Pseudomonadati</taxon>
        <taxon>Bacteroidota</taxon>
        <taxon>Bacteroidia</taxon>
        <taxon>Bacteroidales</taxon>
        <taxon>Candidatus Cryptobacteroides</taxon>
    </lineage>
</organism>